<protein>
    <submittedName>
        <fullName evidence="1">Uncharacterized protein</fullName>
    </submittedName>
</protein>
<accession>A0A6A6WCT7</accession>
<name>A0A6A6WCT7_9PEZI</name>
<dbReference type="GeneID" id="54482000"/>
<dbReference type="RefSeq" id="XP_033601838.1">
    <property type="nucleotide sequence ID" value="XM_033740946.1"/>
</dbReference>
<organism evidence="1 2">
    <name type="scientific">Pseudovirgaria hyperparasitica</name>
    <dbReference type="NCBI Taxonomy" id="470096"/>
    <lineage>
        <taxon>Eukaryota</taxon>
        <taxon>Fungi</taxon>
        <taxon>Dikarya</taxon>
        <taxon>Ascomycota</taxon>
        <taxon>Pezizomycotina</taxon>
        <taxon>Dothideomycetes</taxon>
        <taxon>Dothideomycetes incertae sedis</taxon>
        <taxon>Acrospermales</taxon>
        <taxon>Acrospermaceae</taxon>
        <taxon>Pseudovirgaria</taxon>
    </lineage>
</organism>
<dbReference type="Proteomes" id="UP000799437">
    <property type="component" value="Unassembled WGS sequence"/>
</dbReference>
<keyword evidence="2" id="KW-1185">Reference proteome</keyword>
<sequence>MTWMRISLRLHYCQRPGRWLRYINQPDPSELCKGTINLQKNFTFISQRSTNNMCYTAIRWHRCGIHTATKGVHCRDATLNEATGRLNSCGQPGGTYDAGFTHLLCGKPECPHNVLGGCWTCCQCGATENYINPCKNCAHQCCWNCRPIGKSSFAGLNVEASN</sequence>
<reference evidence="1" key="1">
    <citation type="journal article" date="2020" name="Stud. Mycol.">
        <title>101 Dothideomycetes genomes: a test case for predicting lifestyles and emergence of pathogens.</title>
        <authorList>
            <person name="Haridas S."/>
            <person name="Albert R."/>
            <person name="Binder M."/>
            <person name="Bloem J."/>
            <person name="Labutti K."/>
            <person name="Salamov A."/>
            <person name="Andreopoulos B."/>
            <person name="Baker S."/>
            <person name="Barry K."/>
            <person name="Bills G."/>
            <person name="Bluhm B."/>
            <person name="Cannon C."/>
            <person name="Castanera R."/>
            <person name="Culley D."/>
            <person name="Daum C."/>
            <person name="Ezra D."/>
            <person name="Gonzalez J."/>
            <person name="Henrissat B."/>
            <person name="Kuo A."/>
            <person name="Liang C."/>
            <person name="Lipzen A."/>
            <person name="Lutzoni F."/>
            <person name="Magnuson J."/>
            <person name="Mondo S."/>
            <person name="Nolan M."/>
            <person name="Ohm R."/>
            <person name="Pangilinan J."/>
            <person name="Park H.-J."/>
            <person name="Ramirez L."/>
            <person name="Alfaro M."/>
            <person name="Sun H."/>
            <person name="Tritt A."/>
            <person name="Yoshinaga Y."/>
            <person name="Zwiers L.-H."/>
            <person name="Turgeon B."/>
            <person name="Goodwin S."/>
            <person name="Spatafora J."/>
            <person name="Crous P."/>
            <person name="Grigoriev I."/>
        </authorList>
    </citation>
    <scope>NUCLEOTIDE SEQUENCE</scope>
    <source>
        <strain evidence="1">CBS 121739</strain>
    </source>
</reference>
<evidence type="ECO:0000313" key="1">
    <source>
        <dbReference type="EMBL" id="KAF2759387.1"/>
    </source>
</evidence>
<gene>
    <name evidence="1" type="ORF">EJ05DRAFT_344504</name>
</gene>
<proteinExistence type="predicted"/>
<dbReference type="AlphaFoldDB" id="A0A6A6WCT7"/>
<evidence type="ECO:0000313" key="2">
    <source>
        <dbReference type="Proteomes" id="UP000799437"/>
    </source>
</evidence>
<dbReference type="EMBL" id="ML996570">
    <property type="protein sequence ID" value="KAF2759387.1"/>
    <property type="molecule type" value="Genomic_DNA"/>
</dbReference>